<evidence type="ECO:0000256" key="1">
    <source>
        <dbReference type="ARBA" id="ARBA00004651"/>
    </source>
</evidence>
<feature type="transmembrane region" description="Helical" evidence="7">
    <location>
        <begin position="179"/>
        <end position="204"/>
    </location>
</feature>
<keyword evidence="4 7" id="KW-0812">Transmembrane</keyword>
<evidence type="ECO:0000313" key="10">
    <source>
        <dbReference type="Proteomes" id="UP000017142"/>
    </source>
</evidence>
<dbReference type="EMBL" id="AMWE01000001">
    <property type="protein sequence ID" value="ERO59225.1"/>
    <property type="molecule type" value="Genomic_DNA"/>
</dbReference>
<accession>A0AAV3KEI4</accession>
<dbReference type="PANTHER" id="PTHR32322">
    <property type="entry name" value="INNER MEMBRANE TRANSPORTER"/>
    <property type="match status" value="1"/>
</dbReference>
<gene>
    <name evidence="9" type="ORF">A544_0184</name>
</gene>
<proteinExistence type="inferred from homology"/>
<evidence type="ECO:0000256" key="7">
    <source>
        <dbReference type="SAM" id="Phobius"/>
    </source>
</evidence>
<comment type="caution">
    <text evidence="9">The sequence shown here is derived from an EMBL/GenBank/DDBJ whole genome shotgun (WGS) entry which is preliminary data.</text>
</comment>
<feature type="transmembrane region" description="Helical" evidence="7">
    <location>
        <begin position="216"/>
        <end position="235"/>
    </location>
</feature>
<feature type="transmembrane region" description="Helical" evidence="7">
    <location>
        <begin position="93"/>
        <end position="113"/>
    </location>
</feature>
<comment type="similarity">
    <text evidence="2">Belongs to the EamA transporter family.</text>
</comment>
<evidence type="ECO:0000256" key="5">
    <source>
        <dbReference type="ARBA" id="ARBA00022989"/>
    </source>
</evidence>
<dbReference type="AlphaFoldDB" id="A0AAV3KEI4"/>
<dbReference type="InterPro" id="IPR037185">
    <property type="entry name" value="EmrE-like"/>
</dbReference>
<evidence type="ECO:0000259" key="8">
    <source>
        <dbReference type="Pfam" id="PF00892"/>
    </source>
</evidence>
<evidence type="ECO:0000313" key="9">
    <source>
        <dbReference type="EMBL" id="ERO59225.1"/>
    </source>
</evidence>
<feature type="transmembrane region" description="Helical" evidence="7">
    <location>
        <begin position="122"/>
        <end position="141"/>
    </location>
</feature>
<sequence>MKYADVIRLFSLAAIWGASFLFMRVASPAIGAMNTAFFRVLLGFMGLALLLGLLRTKLDFRGKLGVLLLLGVINSGLPFLMYCLAALSLPAGYSAILNATTPLMGAGVGFLFFSESVTTRKLLGTFLGLAGVMLMTTTGSADSFIRLMPGMAACLMATACYAIAGFLTKRWITDRGGLAPMLVATGSQLGATLFLLPFFVYSVVTVPISGWQPPALWVSVLTLGLVCTALAYVLYFRLIADIGPLKSLSVTFLIPPFGIMWGWVGLGEQLSTDVIAGGITIGIAVWLVLHSPASQRVKGKIRG</sequence>
<dbReference type="RefSeq" id="WP_022631716.1">
    <property type="nucleotide sequence ID" value="NZ_AMWE01000001.1"/>
</dbReference>
<protein>
    <submittedName>
        <fullName evidence="9">Permease, drug/metabolite transporter family</fullName>
    </submittedName>
</protein>
<evidence type="ECO:0000256" key="3">
    <source>
        <dbReference type="ARBA" id="ARBA00022475"/>
    </source>
</evidence>
<dbReference type="SUPFAM" id="SSF103481">
    <property type="entry name" value="Multidrug resistance efflux transporter EmrE"/>
    <property type="match status" value="2"/>
</dbReference>
<reference evidence="10" key="1">
    <citation type="journal article" date="2013" name="Diversity">
        <title>Genome Sequence of Dickeya solani, a New soft Rot Pathogen of Potato, Suggests its Emergence May Be Related to a Novel Combination of Non-Ribosomal Peptide/Polyketide Synthetase Clusters.</title>
        <authorList>
            <person name="Garlant L."/>
            <person name="Koskinen P."/>
            <person name="Rouhiainen L."/>
            <person name="Laine P."/>
            <person name="Paulin L."/>
            <person name="Auvinen P."/>
            <person name="Holm L."/>
            <person name="Pirhonen M."/>
        </authorList>
    </citation>
    <scope>NUCLEOTIDE SEQUENCE [LARGE SCALE GENOMIC DNA]</scope>
    <source>
        <strain evidence="10">D s0432-1</strain>
    </source>
</reference>
<comment type="subcellular location">
    <subcellularLocation>
        <location evidence="1">Cell membrane</location>
        <topology evidence="1">Multi-pass membrane protein</topology>
    </subcellularLocation>
</comment>
<feature type="transmembrane region" description="Helical" evidence="7">
    <location>
        <begin position="270"/>
        <end position="289"/>
    </location>
</feature>
<organism evidence="9 10">
    <name type="scientific">Dickeya solani D s0432-1</name>
    <dbReference type="NCBI Taxonomy" id="1231725"/>
    <lineage>
        <taxon>Bacteria</taxon>
        <taxon>Pseudomonadati</taxon>
        <taxon>Pseudomonadota</taxon>
        <taxon>Gammaproteobacteria</taxon>
        <taxon>Enterobacterales</taxon>
        <taxon>Pectobacteriaceae</taxon>
        <taxon>Dickeya</taxon>
    </lineage>
</organism>
<evidence type="ECO:0000256" key="2">
    <source>
        <dbReference type="ARBA" id="ARBA00007362"/>
    </source>
</evidence>
<feature type="transmembrane region" description="Helical" evidence="7">
    <location>
        <begin position="147"/>
        <end position="167"/>
    </location>
</feature>
<dbReference type="Pfam" id="PF00892">
    <property type="entry name" value="EamA"/>
    <property type="match status" value="2"/>
</dbReference>
<keyword evidence="5 7" id="KW-1133">Transmembrane helix</keyword>
<dbReference type="Gene3D" id="1.10.3730.20">
    <property type="match status" value="1"/>
</dbReference>
<dbReference type="Proteomes" id="UP000017142">
    <property type="component" value="Unassembled WGS sequence"/>
</dbReference>
<dbReference type="InterPro" id="IPR000620">
    <property type="entry name" value="EamA_dom"/>
</dbReference>
<feature type="transmembrane region" description="Helical" evidence="7">
    <location>
        <begin position="36"/>
        <end position="54"/>
    </location>
</feature>
<evidence type="ECO:0000256" key="4">
    <source>
        <dbReference type="ARBA" id="ARBA00022692"/>
    </source>
</evidence>
<dbReference type="GO" id="GO:0016020">
    <property type="term" value="C:membrane"/>
    <property type="evidence" value="ECO:0007669"/>
    <property type="project" value="UniProtKB-SubCell"/>
</dbReference>
<feature type="domain" description="EamA" evidence="8">
    <location>
        <begin position="9"/>
        <end position="136"/>
    </location>
</feature>
<dbReference type="InterPro" id="IPR050638">
    <property type="entry name" value="AA-Vitamin_Transporters"/>
</dbReference>
<feature type="domain" description="EamA" evidence="8">
    <location>
        <begin position="149"/>
        <end position="289"/>
    </location>
</feature>
<feature type="transmembrane region" description="Helical" evidence="7">
    <location>
        <begin position="247"/>
        <end position="264"/>
    </location>
</feature>
<name>A0AAV3KEI4_9GAMM</name>
<evidence type="ECO:0000256" key="6">
    <source>
        <dbReference type="ARBA" id="ARBA00023136"/>
    </source>
</evidence>
<dbReference type="GeneID" id="43518912"/>
<keyword evidence="6 7" id="KW-0472">Membrane</keyword>
<keyword evidence="3" id="KW-1003">Cell membrane</keyword>
<feature type="transmembrane region" description="Helical" evidence="7">
    <location>
        <begin position="66"/>
        <end position="87"/>
    </location>
</feature>
<dbReference type="PANTHER" id="PTHR32322:SF2">
    <property type="entry name" value="EAMA DOMAIN-CONTAINING PROTEIN"/>
    <property type="match status" value="1"/>
</dbReference>